<dbReference type="Gene3D" id="2.60.40.2140">
    <property type="entry name" value="Beta-1,3-glucan-recognition protein, N-terminal domain"/>
    <property type="match status" value="1"/>
</dbReference>
<accession>A0A0T6BEN1</accession>
<sequence length="296" mass="33996">MYCCEMLKSILGFFCLMYCFETNSCYRIPHPTFTICNKRGLEVSIPDDKGINFVVFYISINKNIERGYPHYRQYVNGEVHGKWTFTKAAIKLKPGDVVYHKIFVRRYNIRYLYAGTPFVVSERVHQPKPAHPISQPEDDCYEFPAVATTIPPTTTNIPPTTRTPGNNANPLDCSLFSNTVLKILADTQKELEGVKNNQEAILEMASVQPYHLRLSGLVTELGRPKEIVESVLLEKLDSNVKIKNATKVGTTITFELFTFEQKLDIFKRAKKIKLIEDLSYRIYRMLSNVIYVIMLC</sequence>
<dbReference type="InterPro" id="IPR031756">
    <property type="entry name" value="BGBP_N"/>
</dbReference>
<evidence type="ECO:0000259" key="2">
    <source>
        <dbReference type="PROSITE" id="PS51969"/>
    </source>
</evidence>
<evidence type="ECO:0000313" key="3">
    <source>
        <dbReference type="EMBL" id="KRT85795.1"/>
    </source>
</evidence>
<name>A0A0T6BEN1_9SCAR</name>
<dbReference type="Proteomes" id="UP000051574">
    <property type="component" value="Unassembled WGS sequence"/>
</dbReference>
<dbReference type="OrthoDB" id="4781at2759"/>
<keyword evidence="1" id="KW-0732">Signal</keyword>
<evidence type="ECO:0000313" key="4">
    <source>
        <dbReference type="Proteomes" id="UP000051574"/>
    </source>
</evidence>
<proteinExistence type="predicted"/>
<evidence type="ECO:0000256" key="1">
    <source>
        <dbReference type="SAM" id="SignalP"/>
    </source>
</evidence>
<dbReference type="AlphaFoldDB" id="A0A0T6BEN1"/>
<protein>
    <recommendedName>
        <fullName evidence="2">CBM39 domain-containing protein</fullName>
    </recommendedName>
</protein>
<keyword evidence="4" id="KW-1185">Reference proteome</keyword>
<dbReference type="PROSITE" id="PS51969">
    <property type="entry name" value="CBM39"/>
    <property type="match status" value="1"/>
</dbReference>
<feature type="domain" description="CBM39" evidence="2">
    <location>
        <begin position="26"/>
        <end position="125"/>
    </location>
</feature>
<comment type="caution">
    <text evidence="3">The sequence shown here is derived from an EMBL/GenBank/DDBJ whole genome shotgun (WGS) entry which is preliminary data.</text>
</comment>
<dbReference type="GO" id="GO:0030246">
    <property type="term" value="F:carbohydrate binding"/>
    <property type="evidence" value="ECO:0007669"/>
    <property type="project" value="InterPro"/>
</dbReference>
<dbReference type="InterPro" id="IPR043030">
    <property type="entry name" value="BGBP_N_sf"/>
</dbReference>
<gene>
    <name evidence="3" type="ORF">AMK59_2927</name>
</gene>
<organism evidence="3 4">
    <name type="scientific">Oryctes borbonicus</name>
    <dbReference type="NCBI Taxonomy" id="1629725"/>
    <lineage>
        <taxon>Eukaryota</taxon>
        <taxon>Metazoa</taxon>
        <taxon>Ecdysozoa</taxon>
        <taxon>Arthropoda</taxon>
        <taxon>Hexapoda</taxon>
        <taxon>Insecta</taxon>
        <taxon>Pterygota</taxon>
        <taxon>Neoptera</taxon>
        <taxon>Endopterygota</taxon>
        <taxon>Coleoptera</taxon>
        <taxon>Polyphaga</taxon>
        <taxon>Scarabaeiformia</taxon>
        <taxon>Scarabaeidae</taxon>
        <taxon>Dynastinae</taxon>
        <taxon>Oryctes</taxon>
    </lineage>
</organism>
<dbReference type="EMBL" id="LJIG01001145">
    <property type="protein sequence ID" value="KRT85795.1"/>
    <property type="molecule type" value="Genomic_DNA"/>
</dbReference>
<dbReference type="Pfam" id="PF15886">
    <property type="entry name" value="CBM39"/>
    <property type="match status" value="1"/>
</dbReference>
<feature type="chain" id="PRO_5006668612" description="CBM39 domain-containing protein" evidence="1">
    <location>
        <begin position="26"/>
        <end position="296"/>
    </location>
</feature>
<feature type="signal peptide" evidence="1">
    <location>
        <begin position="1"/>
        <end position="25"/>
    </location>
</feature>
<reference evidence="3 4" key="1">
    <citation type="submission" date="2015-09" db="EMBL/GenBank/DDBJ databases">
        <title>Draft genome of the scarab beetle Oryctes borbonicus.</title>
        <authorList>
            <person name="Meyer J.M."/>
            <person name="Markov G.V."/>
            <person name="Baskaran P."/>
            <person name="Herrmann M."/>
            <person name="Sommer R.J."/>
            <person name="Roedelsperger C."/>
        </authorList>
    </citation>
    <scope>NUCLEOTIDE SEQUENCE [LARGE SCALE GENOMIC DNA]</scope>
    <source>
        <strain evidence="3">OB123</strain>
        <tissue evidence="3">Whole animal</tissue>
    </source>
</reference>